<dbReference type="Proteomes" id="UP000504610">
    <property type="component" value="Chromosome 7"/>
</dbReference>
<proteinExistence type="predicted"/>
<keyword evidence="2" id="KW-1185">Reference proteome</keyword>
<evidence type="ECO:0000313" key="2">
    <source>
        <dbReference type="Proteomes" id="UP000504610"/>
    </source>
</evidence>
<feature type="compositionally biased region" description="Basic residues" evidence="1">
    <location>
        <begin position="91"/>
        <end position="104"/>
    </location>
</feature>
<name>A0A9W3C626_RAPSA</name>
<evidence type="ECO:0000256" key="1">
    <source>
        <dbReference type="SAM" id="MobiDB-lite"/>
    </source>
</evidence>
<feature type="region of interest" description="Disordered" evidence="1">
    <location>
        <begin position="1"/>
        <end position="25"/>
    </location>
</feature>
<sequence>MIVLKQQEEVSDNSHGTKMDAMPGTCYKRNKKAGELFLTTDTSVENTETFTSQCVSEPLYLATVGGGLHPSRGPANSEIRPTLQEREKGFNKLRRRRNRRPVLV</sequence>
<dbReference type="RefSeq" id="XP_056846917.1">
    <property type="nucleotide sequence ID" value="XM_056990937.1"/>
</dbReference>
<gene>
    <name evidence="3" type="primary">LOC108837672</name>
</gene>
<reference evidence="2" key="1">
    <citation type="journal article" date="2019" name="Database">
        <title>The radish genome database (RadishGD): an integrated information resource for radish genomics.</title>
        <authorList>
            <person name="Yu H.J."/>
            <person name="Baek S."/>
            <person name="Lee Y.J."/>
            <person name="Cho A."/>
            <person name="Mun J.H."/>
        </authorList>
    </citation>
    <scope>NUCLEOTIDE SEQUENCE [LARGE SCALE GENOMIC DNA]</scope>
    <source>
        <strain evidence="2">cv. WK10039</strain>
    </source>
</reference>
<protein>
    <submittedName>
        <fullName evidence="3">Uncharacterized protein LOC108837672</fullName>
    </submittedName>
</protein>
<dbReference type="GeneID" id="108837672"/>
<dbReference type="AlphaFoldDB" id="A0A9W3C626"/>
<feature type="region of interest" description="Disordered" evidence="1">
    <location>
        <begin position="65"/>
        <end position="104"/>
    </location>
</feature>
<evidence type="ECO:0000313" key="3">
    <source>
        <dbReference type="RefSeq" id="XP_056846917.1"/>
    </source>
</evidence>
<dbReference type="KEGG" id="rsz:108837672"/>
<accession>A0A9W3C626</accession>
<organism evidence="2 3">
    <name type="scientific">Raphanus sativus</name>
    <name type="common">Radish</name>
    <name type="synonym">Raphanus raphanistrum var. sativus</name>
    <dbReference type="NCBI Taxonomy" id="3726"/>
    <lineage>
        <taxon>Eukaryota</taxon>
        <taxon>Viridiplantae</taxon>
        <taxon>Streptophyta</taxon>
        <taxon>Embryophyta</taxon>
        <taxon>Tracheophyta</taxon>
        <taxon>Spermatophyta</taxon>
        <taxon>Magnoliopsida</taxon>
        <taxon>eudicotyledons</taxon>
        <taxon>Gunneridae</taxon>
        <taxon>Pentapetalae</taxon>
        <taxon>rosids</taxon>
        <taxon>malvids</taxon>
        <taxon>Brassicales</taxon>
        <taxon>Brassicaceae</taxon>
        <taxon>Brassiceae</taxon>
        <taxon>Raphanus</taxon>
    </lineage>
</organism>
<reference evidence="3" key="2">
    <citation type="submission" date="2025-08" db="UniProtKB">
        <authorList>
            <consortium name="RefSeq"/>
        </authorList>
    </citation>
    <scope>IDENTIFICATION</scope>
    <source>
        <tissue evidence="3">Leaf</tissue>
    </source>
</reference>